<accession>A0A1X0TF31</accession>
<protein>
    <submittedName>
        <fullName evidence="1">Uncharacterized protein</fullName>
    </submittedName>
</protein>
<reference evidence="1 2" key="1">
    <citation type="journal article" date="2017" name="MBio">
        <title>Type VI secretion-mediated competition in the bee gut microbiome.</title>
        <authorList>
            <person name="Steele M.I."/>
            <person name="Kwong W.K."/>
            <person name="Powell J.E."/>
            <person name="Whiteley M."/>
            <person name="Moran N.A."/>
        </authorList>
    </citation>
    <scope>NUCLEOTIDE SEQUENCE [LARGE SCALE GENOMIC DNA]</scope>
    <source>
        <strain evidence="1 2">PEB0171</strain>
    </source>
</reference>
<dbReference type="EMBL" id="MEIV01000020">
    <property type="protein sequence ID" value="PIT64167.1"/>
    <property type="molecule type" value="Genomic_DNA"/>
</dbReference>
<dbReference type="AlphaFoldDB" id="A0A1X0TF31"/>
<proteinExistence type="predicted"/>
<name>A0A1X0TF31_9NEIS</name>
<evidence type="ECO:0000313" key="2">
    <source>
        <dbReference type="Proteomes" id="UP000231094"/>
    </source>
</evidence>
<dbReference type="Proteomes" id="UP000231094">
    <property type="component" value="Unassembled WGS sequence"/>
</dbReference>
<evidence type="ECO:0000313" key="1">
    <source>
        <dbReference type="EMBL" id="PIT64167.1"/>
    </source>
</evidence>
<comment type="caution">
    <text evidence="1">The sequence shown here is derived from an EMBL/GenBank/DDBJ whole genome shotgun (WGS) entry which is preliminary data.</text>
</comment>
<sequence>MLSNKLAGRSQGSGCNQPWIDLQGIGSTNIIIPFRCNVDNLTEWRTVNQVLQVVKNNQRFLCQ</sequence>
<gene>
    <name evidence="1" type="ORF">BHC47_02880</name>
</gene>
<organism evidence="1 2">
    <name type="scientific">Snodgrassella alvi</name>
    <dbReference type="NCBI Taxonomy" id="1196083"/>
    <lineage>
        <taxon>Bacteria</taxon>
        <taxon>Pseudomonadati</taxon>
        <taxon>Pseudomonadota</taxon>
        <taxon>Betaproteobacteria</taxon>
        <taxon>Neisseriales</taxon>
        <taxon>Neisseriaceae</taxon>
        <taxon>Snodgrassella</taxon>
    </lineage>
</organism>